<proteinExistence type="predicted"/>
<dbReference type="OrthoDB" id="9806874at2"/>
<sequence>MNISILDGVAFATFIVAWCGYTFVADHSRWGQGNLITTVHTLRRRWMEEAVRRDNRIGDTNLLGNLMRSVTFFTSTTIFILGGLLAVLGAADRARDILLDLPFAAHTSKVFWELKIMLLLVSFTYAFFKLTWSVRQFNYCCIVLGATPPADGDPAELTAAADQAARLANLAGDNFNAGLRAYYFALAALCWFVHPGLFMAASIWVVLVLYRREFRSHTRRVLLGED</sequence>
<feature type="transmembrane region" description="Helical" evidence="1">
    <location>
        <begin position="182"/>
        <end position="210"/>
    </location>
</feature>
<dbReference type="Pfam" id="PF04654">
    <property type="entry name" value="DUF599"/>
    <property type="match status" value="1"/>
</dbReference>
<dbReference type="EMBL" id="RJKX01000011">
    <property type="protein sequence ID" value="ROQ01856.1"/>
    <property type="molecule type" value="Genomic_DNA"/>
</dbReference>
<name>A0A3N1MLI7_9PROT</name>
<feature type="transmembrane region" description="Helical" evidence="1">
    <location>
        <begin position="110"/>
        <end position="128"/>
    </location>
</feature>
<evidence type="ECO:0000313" key="2">
    <source>
        <dbReference type="EMBL" id="ROQ01856.1"/>
    </source>
</evidence>
<keyword evidence="1" id="KW-1133">Transmembrane helix</keyword>
<reference evidence="2 3" key="1">
    <citation type="submission" date="2018-11" db="EMBL/GenBank/DDBJ databases">
        <title>Genomic Encyclopedia of Type Strains, Phase IV (KMG-IV): sequencing the most valuable type-strain genomes for metagenomic binning, comparative biology and taxonomic classification.</title>
        <authorList>
            <person name="Goeker M."/>
        </authorList>
    </citation>
    <scope>NUCLEOTIDE SEQUENCE [LARGE SCALE GENOMIC DNA]</scope>
    <source>
        <strain evidence="2 3">DSM 5900</strain>
    </source>
</reference>
<dbReference type="Proteomes" id="UP000278222">
    <property type="component" value="Unassembled WGS sequence"/>
</dbReference>
<gene>
    <name evidence="2" type="ORF">EDC65_1043</name>
</gene>
<feature type="transmembrane region" description="Helical" evidence="1">
    <location>
        <begin position="70"/>
        <end position="90"/>
    </location>
</feature>
<organism evidence="2 3">
    <name type="scientific">Stella humosa</name>
    <dbReference type="NCBI Taxonomy" id="94"/>
    <lineage>
        <taxon>Bacteria</taxon>
        <taxon>Pseudomonadati</taxon>
        <taxon>Pseudomonadota</taxon>
        <taxon>Alphaproteobacteria</taxon>
        <taxon>Rhodospirillales</taxon>
        <taxon>Stellaceae</taxon>
        <taxon>Stella</taxon>
    </lineage>
</organism>
<evidence type="ECO:0000256" key="1">
    <source>
        <dbReference type="SAM" id="Phobius"/>
    </source>
</evidence>
<dbReference type="PANTHER" id="PTHR31881">
    <property type="match status" value="1"/>
</dbReference>
<dbReference type="RefSeq" id="WP_123688572.1">
    <property type="nucleotide sequence ID" value="NZ_AP019700.1"/>
</dbReference>
<keyword evidence="1" id="KW-0472">Membrane</keyword>
<keyword evidence="3" id="KW-1185">Reference proteome</keyword>
<dbReference type="PANTHER" id="PTHR31881:SF6">
    <property type="entry name" value="OS09G0494600 PROTEIN"/>
    <property type="match status" value="1"/>
</dbReference>
<accession>A0A3N1MLI7</accession>
<keyword evidence="1" id="KW-0812">Transmembrane</keyword>
<protein>
    <submittedName>
        <fullName evidence="2">Putative membrane protein</fullName>
    </submittedName>
</protein>
<dbReference type="InterPro" id="IPR006747">
    <property type="entry name" value="DUF599"/>
</dbReference>
<comment type="caution">
    <text evidence="2">The sequence shown here is derived from an EMBL/GenBank/DDBJ whole genome shotgun (WGS) entry which is preliminary data.</text>
</comment>
<feature type="transmembrane region" description="Helical" evidence="1">
    <location>
        <begin position="5"/>
        <end position="24"/>
    </location>
</feature>
<dbReference type="AlphaFoldDB" id="A0A3N1MLI7"/>
<evidence type="ECO:0000313" key="3">
    <source>
        <dbReference type="Proteomes" id="UP000278222"/>
    </source>
</evidence>